<evidence type="ECO:0000313" key="2">
    <source>
        <dbReference type="Proteomes" id="UP001159363"/>
    </source>
</evidence>
<reference evidence="1 2" key="1">
    <citation type="submission" date="2023-02" db="EMBL/GenBank/DDBJ databases">
        <title>LHISI_Scaffold_Assembly.</title>
        <authorList>
            <person name="Stuart O.P."/>
            <person name="Cleave R."/>
            <person name="Magrath M.J.L."/>
            <person name="Mikheyev A.S."/>
        </authorList>
    </citation>
    <scope>NUCLEOTIDE SEQUENCE [LARGE SCALE GENOMIC DNA]</scope>
    <source>
        <strain evidence="1">Daus_M_001</strain>
        <tissue evidence="1">Leg muscle</tissue>
    </source>
</reference>
<evidence type="ECO:0000313" key="1">
    <source>
        <dbReference type="EMBL" id="KAJ8874647.1"/>
    </source>
</evidence>
<keyword evidence="2" id="KW-1185">Reference proteome</keyword>
<comment type="caution">
    <text evidence="1">The sequence shown here is derived from an EMBL/GenBank/DDBJ whole genome shotgun (WGS) entry which is preliminary data.</text>
</comment>
<accession>A0ABQ9GRJ2</accession>
<dbReference type="EMBL" id="JARBHB010000010">
    <property type="protein sequence ID" value="KAJ8874647.1"/>
    <property type="molecule type" value="Genomic_DNA"/>
</dbReference>
<proteinExistence type="predicted"/>
<dbReference type="Proteomes" id="UP001159363">
    <property type="component" value="Chromosome 9"/>
</dbReference>
<evidence type="ECO:0008006" key="3">
    <source>
        <dbReference type="Google" id="ProtNLM"/>
    </source>
</evidence>
<name>A0ABQ9GRJ2_9NEOP</name>
<sequence length="144" mass="16619">MQQQNINIHLHLNMTRITLGRTQQCTMADGGLQALVTIIKEDWLARKNDLRVYVGTIFRGERLVVLQEMRTEMIRKAHANPKGLEASVRKVRETMHWPHMGDVERKTQRGGTGVMPNVADIYRGFSDYRRHREGEEDLPIAAEI</sequence>
<gene>
    <name evidence="1" type="ORF">PR048_025513</name>
</gene>
<organism evidence="1 2">
    <name type="scientific">Dryococelus australis</name>
    <dbReference type="NCBI Taxonomy" id="614101"/>
    <lineage>
        <taxon>Eukaryota</taxon>
        <taxon>Metazoa</taxon>
        <taxon>Ecdysozoa</taxon>
        <taxon>Arthropoda</taxon>
        <taxon>Hexapoda</taxon>
        <taxon>Insecta</taxon>
        <taxon>Pterygota</taxon>
        <taxon>Neoptera</taxon>
        <taxon>Polyneoptera</taxon>
        <taxon>Phasmatodea</taxon>
        <taxon>Verophasmatodea</taxon>
        <taxon>Anareolatae</taxon>
        <taxon>Phasmatidae</taxon>
        <taxon>Eurycanthinae</taxon>
        <taxon>Dryococelus</taxon>
    </lineage>
</organism>
<protein>
    <recommendedName>
        <fullName evidence="3">Polyprotein</fullName>
    </recommendedName>
</protein>